<keyword evidence="2" id="KW-0812">Transmembrane</keyword>
<comment type="caution">
    <text evidence="3">The sequence shown here is derived from an EMBL/GenBank/DDBJ whole genome shotgun (WGS) entry which is preliminary data.</text>
</comment>
<dbReference type="Proteomes" id="UP000720189">
    <property type="component" value="Unassembled WGS sequence"/>
</dbReference>
<protein>
    <submittedName>
        <fullName evidence="3">Uncharacterized protein</fullName>
    </submittedName>
</protein>
<organism evidence="3 4">
    <name type="scientific">Fusarium redolens</name>
    <dbReference type="NCBI Taxonomy" id="48865"/>
    <lineage>
        <taxon>Eukaryota</taxon>
        <taxon>Fungi</taxon>
        <taxon>Dikarya</taxon>
        <taxon>Ascomycota</taxon>
        <taxon>Pezizomycotina</taxon>
        <taxon>Sordariomycetes</taxon>
        <taxon>Hypocreomycetidae</taxon>
        <taxon>Hypocreales</taxon>
        <taxon>Nectriaceae</taxon>
        <taxon>Fusarium</taxon>
        <taxon>Fusarium redolens species complex</taxon>
    </lineage>
</organism>
<evidence type="ECO:0000256" key="2">
    <source>
        <dbReference type="SAM" id="Phobius"/>
    </source>
</evidence>
<evidence type="ECO:0000313" key="4">
    <source>
        <dbReference type="Proteomes" id="UP000720189"/>
    </source>
</evidence>
<evidence type="ECO:0000256" key="1">
    <source>
        <dbReference type="SAM" id="MobiDB-lite"/>
    </source>
</evidence>
<keyword evidence="2" id="KW-1133">Transmembrane helix</keyword>
<dbReference type="EMBL" id="JAGMUX010000012">
    <property type="protein sequence ID" value="KAH7243528.1"/>
    <property type="molecule type" value="Genomic_DNA"/>
</dbReference>
<gene>
    <name evidence="3" type="ORF">BKA55DRAFT_692696</name>
</gene>
<evidence type="ECO:0000313" key="3">
    <source>
        <dbReference type="EMBL" id="KAH7243528.1"/>
    </source>
</evidence>
<reference evidence="3" key="1">
    <citation type="journal article" date="2021" name="Nat. Commun.">
        <title>Genetic determinants of endophytism in the Arabidopsis root mycobiome.</title>
        <authorList>
            <person name="Mesny F."/>
            <person name="Miyauchi S."/>
            <person name="Thiergart T."/>
            <person name="Pickel B."/>
            <person name="Atanasova L."/>
            <person name="Karlsson M."/>
            <person name="Huettel B."/>
            <person name="Barry K.W."/>
            <person name="Haridas S."/>
            <person name="Chen C."/>
            <person name="Bauer D."/>
            <person name="Andreopoulos W."/>
            <person name="Pangilinan J."/>
            <person name="LaButti K."/>
            <person name="Riley R."/>
            <person name="Lipzen A."/>
            <person name="Clum A."/>
            <person name="Drula E."/>
            <person name="Henrissat B."/>
            <person name="Kohler A."/>
            <person name="Grigoriev I.V."/>
            <person name="Martin F.M."/>
            <person name="Hacquard S."/>
        </authorList>
    </citation>
    <scope>NUCLEOTIDE SEQUENCE</scope>
    <source>
        <strain evidence="3">MPI-CAGE-AT-0023</strain>
    </source>
</reference>
<dbReference type="RefSeq" id="XP_046047021.1">
    <property type="nucleotide sequence ID" value="XM_046199816.1"/>
</dbReference>
<accession>A0A9P9GPU9</accession>
<feature type="transmembrane region" description="Helical" evidence="2">
    <location>
        <begin position="32"/>
        <end position="50"/>
    </location>
</feature>
<sequence>MDIPLPPEIQRVHYPQSEHPKSSLGEVAGLSYVIWIIGIICTIGIILLLVKCYMKRRAPRSTAPPRGDQRDVELGNINDRRENTTKRSTVHGRPHVSPPPYCRHADTHMTHYAAIPQ</sequence>
<keyword evidence="4" id="KW-1185">Reference proteome</keyword>
<proteinExistence type="predicted"/>
<dbReference type="AlphaFoldDB" id="A0A9P9GPU9"/>
<feature type="region of interest" description="Disordered" evidence="1">
    <location>
        <begin position="58"/>
        <end position="103"/>
    </location>
</feature>
<name>A0A9P9GPU9_FUSRE</name>
<feature type="compositionally biased region" description="Basic and acidic residues" evidence="1">
    <location>
        <begin position="67"/>
        <end position="85"/>
    </location>
</feature>
<keyword evidence="2" id="KW-0472">Membrane</keyword>
<dbReference type="GeneID" id="70229770"/>